<sequence>MREVLRIMGDLRGPVEEWILHRADKLSLDGEVLHVSDSRITIRVDGPEELLEAMALACSLGPSEALVERVERVSMPSESNNAH</sequence>
<evidence type="ECO:0000313" key="4">
    <source>
        <dbReference type="EMBL" id="QDY71067.1"/>
    </source>
</evidence>
<keyword evidence="5" id="KW-1185">Reference proteome</keyword>
<evidence type="ECO:0000259" key="3">
    <source>
        <dbReference type="PROSITE" id="PS51160"/>
    </source>
</evidence>
<dbReference type="Gene3D" id="3.30.70.100">
    <property type="match status" value="1"/>
</dbReference>
<geneLocation type="plasmid" evidence="4 5">
    <name>unnamed3</name>
</geneLocation>
<keyword evidence="4" id="KW-0614">Plasmid</keyword>
<gene>
    <name evidence="4" type="ORF">FPZ52_15245</name>
</gene>
<dbReference type="Pfam" id="PF00708">
    <property type="entry name" value="Acylphosphatase"/>
    <property type="match status" value="1"/>
</dbReference>
<dbReference type="OrthoDB" id="7774747at2"/>
<dbReference type="Proteomes" id="UP000318483">
    <property type="component" value="Plasmid unnamed3"/>
</dbReference>
<reference evidence="4 5" key="1">
    <citation type="submission" date="2019-07" db="EMBL/GenBank/DDBJ databases">
        <title>Litoreibacter alkalisoli sp. nov., isolated from saline-alkaline soil.</title>
        <authorList>
            <person name="Wang S."/>
            <person name="Xu L."/>
            <person name="Xing Y.-T."/>
            <person name="Sun J.-Q."/>
        </authorList>
    </citation>
    <scope>NUCLEOTIDE SEQUENCE [LARGE SCALE GENOMIC DNA]</scope>
    <source>
        <strain evidence="4 5">LN3S51</strain>
        <plasmid evidence="4 5">unnamed3</plasmid>
    </source>
</reference>
<evidence type="ECO:0000256" key="2">
    <source>
        <dbReference type="RuleBase" id="RU004168"/>
    </source>
</evidence>
<dbReference type="RefSeq" id="WP_146366483.1">
    <property type="nucleotide sequence ID" value="NZ_CP042264.1"/>
</dbReference>
<dbReference type="KEGG" id="lit:FPZ52_15245"/>
<dbReference type="EMBL" id="CP042264">
    <property type="protein sequence ID" value="QDY71067.1"/>
    <property type="molecule type" value="Genomic_DNA"/>
</dbReference>
<dbReference type="InterPro" id="IPR001792">
    <property type="entry name" value="Acylphosphatase-like_dom"/>
</dbReference>
<comment type="caution">
    <text evidence="1">Lacks conserved residue(s) required for the propagation of feature annotation.</text>
</comment>
<evidence type="ECO:0000313" key="5">
    <source>
        <dbReference type="Proteomes" id="UP000318483"/>
    </source>
</evidence>
<feature type="domain" description="Acylphosphatase-like" evidence="3">
    <location>
        <begin position="2"/>
        <end position="83"/>
    </location>
</feature>
<dbReference type="InterPro" id="IPR036046">
    <property type="entry name" value="Acylphosphatase-like_dom_sf"/>
</dbReference>
<evidence type="ECO:0000256" key="1">
    <source>
        <dbReference type="PROSITE-ProRule" id="PRU00520"/>
    </source>
</evidence>
<name>A0A5B8J9T2_9RHOB</name>
<dbReference type="PROSITE" id="PS51160">
    <property type="entry name" value="ACYLPHOSPHATASE_3"/>
    <property type="match status" value="1"/>
</dbReference>
<accession>A0A5B8J9T2</accession>
<organism evidence="4 5">
    <name type="scientific">Qingshengfaniella alkalisoli</name>
    <dbReference type="NCBI Taxonomy" id="2599296"/>
    <lineage>
        <taxon>Bacteria</taxon>
        <taxon>Pseudomonadati</taxon>
        <taxon>Pseudomonadota</taxon>
        <taxon>Alphaproteobacteria</taxon>
        <taxon>Rhodobacterales</taxon>
        <taxon>Paracoccaceae</taxon>
        <taxon>Qingshengfaniella</taxon>
    </lineage>
</organism>
<dbReference type="AlphaFoldDB" id="A0A5B8J9T2"/>
<protein>
    <submittedName>
        <fullName evidence="4">Acylphosphatase</fullName>
    </submittedName>
</protein>
<proteinExistence type="inferred from homology"/>
<dbReference type="SUPFAM" id="SSF54975">
    <property type="entry name" value="Acylphosphatase/BLUF domain-like"/>
    <property type="match status" value="1"/>
</dbReference>
<comment type="similarity">
    <text evidence="2">Belongs to the acylphosphatase family.</text>
</comment>